<comment type="caution">
    <text evidence="1">The sequence shown here is derived from an EMBL/GenBank/DDBJ whole genome shotgun (WGS) entry which is preliminary data.</text>
</comment>
<sequence length="104" mass="11488">MSSHVYREDLVLTLPVAVFPGQDRSAITRCRSDLNSRPRITVESTFDARDIFARGQKVAAMPLINPVSSIGDPHAQCRGCNSGIFVKEFNYRVELGNVPIQAVI</sequence>
<proteinExistence type="predicted"/>
<dbReference type="AlphaFoldDB" id="A0AAW1MZM6"/>
<protein>
    <submittedName>
        <fullName evidence="1">Uncharacterized protein</fullName>
    </submittedName>
</protein>
<evidence type="ECO:0000313" key="1">
    <source>
        <dbReference type="EMBL" id="KAK9751285.1"/>
    </source>
</evidence>
<dbReference type="EMBL" id="JASPKY010000029">
    <property type="protein sequence ID" value="KAK9751285.1"/>
    <property type="molecule type" value="Genomic_DNA"/>
</dbReference>
<reference evidence="1 2" key="1">
    <citation type="journal article" date="2024" name="BMC Genomics">
        <title>De novo assembly and annotation of Popillia japonica's genome with initial clues to its potential as an invasive pest.</title>
        <authorList>
            <person name="Cucini C."/>
            <person name="Boschi S."/>
            <person name="Funari R."/>
            <person name="Cardaioli E."/>
            <person name="Iannotti N."/>
            <person name="Marturano G."/>
            <person name="Paoli F."/>
            <person name="Bruttini M."/>
            <person name="Carapelli A."/>
            <person name="Frati F."/>
            <person name="Nardi F."/>
        </authorList>
    </citation>
    <scope>NUCLEOTIDE SEQUENCE [LARGE SCALE GENOMIC DNA]</scope>
    <source>
        <strain evidence="1">DMR45628</strain>
    </source>
</reference>
<accession>A0AAW1MZM6</accession>
<evidence type="ECO:0000313" key="2">
    <source>
        <dbReference type="Proteomes" id="UP001458880"/>
    </source>
</evidence>
<dbReference type="Proteomes" id="UP001458880">
    <property type="component" value="Unassembled WGS sequence"/>
</dbReference>
<organism evidence="1 2">
    <name type="scientific">Popillia japonica</name>
    <name type="common">Japanese beetle</name>
    <dbReference type="NCBI Taxonomy" id="7064"/>
    <lineage>
        <taxon>Eukaryota</taxon>
        <taxon>Metazoa</taxon>
        <taxon>Ecdysozoa</taxon>
        <taxon>Arthropoda</taxon>
        <taxon>Hexapoda</taxon>
        <taxon>Insecta</taxon>
        <taxon>Pterygota</taxon>
        <taxon>Neoptera</taxon>
        <taxon>Endopterygota</taxon>
        <taxon>Coleoptera</taxon>
        <taxon>Polyphaga</taxon>
        <taxon>Scarabaeiformia</taxon>
        <taxon>Scarabaeidae</taxon>
        <taxon>Rutelinae</taxon>
        <taxon>Popillia</taxon>
    </lineage>
</organism>
<gene>
    <name evidence="1" type="ORF">QE152_g5104</name>
</gene>
<keyword evidence="2" id="KW-1185">Reference proteome</keyword>
<name>A0AAW1MZM6_POPJA</name>